<gene>
    <name evidence="2" type="ORF">FA15DRAFT_86718</name>
</gene>
<dbReference type="AlphaFoldDB" id="A0A5C3L4Y5"/>
<feature type="compositionally biased region" description="Basic residues" evidence="1">
    <location>
        <begin position="25"/>
        <end position="48"/>
    </location>
</feature>
<dbReference type="PANTHER" id="PTHR31649">
    <property type="entry name" value="AGAP009604-PA"/>
    <property type="match status" value="1"/>
</dbReference>
<feature type="region of interest" description="Disordered" evidence="1">
    <location>
        <begin position="1"/>
        <end position="152"/>
    </location>
</feature>
<keyword evidence="3" id="KW-1185">Reference proteome</keyword>
<dbReference type="Proteomes" id="UP000307440">
    <property type="component" value="Unassembled WGS sequence"/>
</dbReference>
<feature type="compositionally biased region" description="Low complexity" evidence="1">
    <location>
        <begin position="101"/>
        <end position="110"/>
    </location>
</feature>
<name>A0A5C3L4Y5_COPMA</name>
<reference evidence="2 3" key="1">
    <citation type="journal article" date="2019" name="Nat. Ecol. Evol.">
        <title>Megaphylogeny resolves global patterns of mushroom evolution.</title>
        <authorList>
            <person name="Varga T."/>
            <person name="Krizsan K."/>
            <person name="Foldi C."/>
            <person name="Dima B."/>
            <person name="Sanchez-Garcia M."/>
            <person name="Sanchez-Ramirez S."/>
            <person name="Szollosi G.J."/>
            <person name="Szarkandi J.G."/>
            <person name="Papp V."/>
            <person name="Albert L."/>
            <person name="Andreopoulos W."/>
            <person name="Angelini C."/>
            <person name="Antonin V."/>
            <person name="Barry K.W."/>
            <person name="Bougher N.L."/>
            <person name="Buchanan P."/>
            <person name="Buyck B."/>
            <person name="Bense V."/>
            <person name="Catcheside P."/>
            <person name="Chovatia M."/>
            <person name="Cooper J."/>
            <person name="Damon W."/>
            <person name="Desjardin D."/>
            <person name="Finy P."/>
            <person name="Geml J."/>
            <person name="Haridas S."/>
            <person name="Hughes K."/>
            <person name="Justo A."/>
            <person name="Karasinski D."/>
            <person name="Kautmanova I."/>
            <person name="Kiss B."/>
            <person name="Kocsube S."/>
            <person name="Kotiranta H."/>
            <person name="LaButti K.M."/>
            <person name="Lechner B.E."/>
            <person name="Liimatainen K."/>
            <person name="Lipzen A."/>
            <person name="Lukacs Z."/>
            <person name="Mihaltcheva S."/>
            <person name="Morgado L.N."/>
            <person name="Niskanen T."/>
            <person name="Noordeloos M.E."/>
            <person name="Ohm R.A."/>
            <person name="Ortiz-Santana B."/>
            <person name="Ovrebo C."/>
            <person name="Racz N."/>
            <person name="Riley R."/>
            <person name="Savchenko A."/>
            <person name="Shiryaev A."/>
            <person name="Soop K."/>
            <person name="Spirin V."/>
            <person name="Szebenyi C."/>
            <person name="Tomsovsky M."/>
            <person name="Tulloss R.E."/>
            <person name="Uehling J."/>
            <person name="Grigoriev I.V."/>
            <person name="Vagvolgyi C."/>
            <person name="Papp T."/>
            <person name="Martin F.M."/>
            <person name="Miettinen O."/>
            <person name="Hibbett D.S."/>
            <person name="Nagy L.G."/>
        </authorList>
    </citation>
    <scope>NUCLEOTIDE SEQUENCE [LARGE SCALE GENOMIC DNA]</scope>
    <source>
        <strain evidence="2 3">CBS 121175</strain>
    </source>
</reference>
<dbReference type="InterPro" id="IPR006616">
    <property type="entry name" value="DM9_repeat"/>
</dbReference>
<feature type="compositionally biased region" description="Pro residues" evidence="1">
    <location>
        <begin position="84"/>
        <end position="100"/>
    </location>
</feature>
<feature type="compositionally biased region" description="Pro residues" evidence="1">
    <location>
        <begin position="134"/>
        <end position="148"/>
    </location>
</feature>
<feature type="compositionally biased region" description="Low complexity" evidence="1">
    <location>
        <begin position="9"/>
        <end position="23"/>
    </location>
</feature>
<dbReference type="STRING" id="230819.A0A5C3L4Y5"/>
<feature type="compositionally biased region" description="Basic and acidic residues" evidence="1">
    <location>
        <begin position="49"/>
        <end position="75"/>
    </location>
</feature>
<sequence>MQRRKSVDSSDSSDSNDSDSSSNRHGGHVKVKKDKKEKKEKKEKKDKKDKKDKDKHQDEDKSDKKKKDKAVKSDKPSSYQSPAFPQPPSQQQPLGIPVPVPQHHQQAQHQKSSAPMSFGFNDPHALPGAQGGFAPPPSYGGEHPPPPSGYRVPLSTDTAFPLGGEIGYPPLYDADGSSPIFLGSALFENSVHPCKIGPHLDPPAHVPYGGKEQGHHGRYDLLPFVPEQMEWVYTTNGQIPPGRTPIEGGYEEGGDKLYHALGNINGVRVPGKVGTHLGGAHIPFGGEEKVVHECWK</sequence>
<evidence type="ECO:0000313" key="3">
    <source>
        <dbReference type="Proteomes" id="UP000307440"/>
    </source>
</evidence>
<dbReference type="PANTHER" id="PTHR31649:SF1">
    <property type="entry name" value="FARNESOIC ACID O-METHYL TRANSFERASE DOMAIN-CONTAINING PROTEIN"/>
    <property type="match status" value="1"/>
</dbReference>
<dbReference type="OrthoDB" id="2142040at2759"/>
<organism evidence="2 3">
    <name type="scientific">Coprinopsis marcescibilis</name>
    <name type="common">Agaric fungus</name>
    <name type="synonym">Psathyrella marcescibilis</name>
    <dbReference type="NCBI Taxonomy" id="230819"/>
    <lineage>
        <taxon>Eukaryota</taxon>
        <taxon>Fungi</taxon>
        <taxon>Dikarya</taxon>
        <taxon>Basidiomycota</taxon>
        <taxon>Agaricomycotina</taxon>
        <taxon>Agaricomycetes</taxon>
        <taxon>Agaricomycetidae</taxon>
        <taxon>Agaricales</taxon>
        <taxon>Agaricineae</taxon>
        <taxon>Psathyrellaceae</taxon>
        <taxon>Coprinopsis</taxon>
    </lineage>
</organism>
<evidence type="ECO:0000313" key="2">
    <source>
        <dbReference type="EMBL" id="TFK28099.1"/>
    </source>
</evidence>
<protein>
    <submittedName>
        <fullName evidence="2">Uncharacterized protein</fullName>
    </submittedName>
</protein>
<accession>A0A5C3L4Y5</accession>
<dbReference type="EMBL" id="ML210158">
    <property type="protein sequence ID" value="TFK28099.1"/>
    <property type="molecule type" value="Genomic_DNA"/>
</dbReference>
<evidence type="ECO:0000256" key="1">
    <source>
        <dbReference type="SAM" id="MobiDB-lite"/>
    </source>
</evidence>
<proteinExistence type="predicted"/>
<dbReference type="Pfam" id="PF11901">
    <property type="entry name" value="DM9"/>
    <property type="match status" value="1"/>
</dbReference>